<dbReference type="GO" id="GO:0004084">
    <property type="term" value="F:branched-chain-amino-acid transaminase activity"/>
    <property type="evidence" value="ECO:0007669"/>
    <property type="project" value="InterPro"/>
</dbReference>
<evidence type="ECO:0000313" key="7">
    <source>
        <dbReference type="EMBL" id="BCR88863.1"/>
    </source>
</evidence>
<evidence type="ECO:0008006" key="9">
    <source>
        <dbReference type="Google" id="ProtNLM"/>
    </source>
</evidence>
<reference evidence="7" key="2">
    <citation type="submission" date="2021-02" db="EMBL/GenBank/DDBJ databases">
        <title>Aspergillus chevalieri M1 genome sequence.</title>
        <authorList>
            <person name="Kadooka C."/>
            <person name="Mori K."/>
            <person name="Futagami T."/>
        </authorList>
    </citation>
    <scope>NUCLEOTIDE SEQUENCE</scope>
    <source>
        <strain evidence="7">M1</strain>
    </source>
</reference>
<dbReference type="RefSeq" id="XP_043137385.1">
    <property type="nucleotide sequence ID" value="XM_043279735.1"/>
</dbReference>
<protein>
    <recommendedName>
        <fullName evidence="9">Branched-chain-amino-acid aminotransferase</fullName>
    </recommendedName>
</protein>
<comment type="cofactor">
    <cofactor evidence="1">
        <name>pyridoxal 5'-phosphate</name>
        <dbReference type="ChEBI" id="CHEBI:597326"/>
    </cofactor>
</comment>
<keyword evidence="5" id="KW-0663">Pyridoxal phosphate</keyword>
<dbReference type="Pfam" id="PF01063">
    <property type="entry name" value="Aminotran_4"/>
    <property type="match status" value="1"/>
</dbReference>
<dbReference type="EMBL" id="AP024420">
    <property type="protein sequence ID" value="BCR88863.1"/>
    <property type="molecule type" value="Genomic_DNA"/>
</dbReference>
<dbReference type="Proteomes" id="UP000637239">
    <property type="component" value="Chromosome 5"/>
</dbReference>
<dbReference type="InterPro" id="IPR043131">
    <property type="entry name" value="BCAT-like_N"/>
</dbReference>
<evidence type="ECO:0000313" key="8">
    <source>
        <dbReference type="Proteomes" id="UP000637239"/>
    </source>
</evidence>
<keyword evidence="3" id="KW-0032">Aminotransferase</keyword>
<dbReference type="PANTHER" id="PTHR11825">
    <property type="entry name" value="SUBGROUP IIII AMINOTRANSFERASE"/>
    <property type="match status" value="1"/>
</dbReference>
<keyword evidence="4" id="KW-0808">Transferase</keyword>
<dbReference type="InterPro" id="IPR005786">
    <property type="entry name" value="B_amino_transII"/>
</dbReference>
<evidence type="ECO:0000256" key="3">
    <source>
        <dbReference type="ARBA" id="ARBA00022576"/>
    </source>
</evidence>
<evidence type="ECO:0000256" key="5">
    <source>
        <dbReference type="ARBA" id="ARBA00022898"/>
    </source>
</evidence>
<comment type="similarity">
    <text evidence="2">Belongs to the class-IV pyridoxal-phosphate-dependent aminotransferase family.</text>
</comment>
<dbReference type="InterPro" id="IPR036038">
    <property type="entry name" value="Aminotransferase-like"/>
</dbReference>
<evidence type="ECO:0000256" key="6">
    <source>
        <dbReference type="PIRSR" id="PIRSR006468-1"/>
    </source>
</evidence>
<dbReference type="GO" id="GO:0005739">
    <property type="term" value="C:mitochondrion"/>
    <property type="evidence" value="ECO:0007669"/>
    <property type="project" value="TreeGrafter"/>
</dbReference>
<dbReference type="Gene3D" id="3.20.10.10">
    <property type="entry name" value="D-amino Acid Aminotransferase, subunit A, domain 2"/>
    <property type="match status" value="1"/>
</dbReference>
<dbReference type="GO" id="GO:0009099">
    <property type="term" value="P:L-valine biosynthetic process"/>
    <property type="evidence" value="ECO:0007669"/>
    <property type="project" value="TreeGrafter"/>
</dbReference>
<dbReference type="FunFam" id="3.30.470.10:FF:000012">
    <property type="entry name" value="Branched-chain-amino-acid aminotransferase"/>
    <property type="match status" value="1"/>
</dbReference>
<organism evidence="7 8">
    <name type="scientific">Aspergillus chevalieri</name>
    <name type="common">Eurotium chevalieri</name>
    <dbReference type="NCBI Taxonomy" id="182096"/>
    <lineage>
        <taxon>Eukaryota</taxon>
        <taxon>Fungi</taxon>
        <taxon>Dikarya</taxon>
        <taxon>Ascomycota</taxon>
        <taxon>Pezizomycotina</taxon>
        <taxon>Eurotiomycetes</taxon>
        <taxon>Eurotiomycetidae</taxon>
        <taxon>Eurotiales</taxon>
        <taxon>Aspergillaceae</taxon>
        <taxon>Aspergillus</taxon>
        <taxon>Aspergillus subgen. Aspergillus</taxon>
    </lineage>
</organism>
<proteinExistence type="inferred from homology"/>
<keyword evidence="8" id="KW-1185">Reference proteome</keyword>
<dbReference type="PIRSF" id="PIRSF006468">
    <property type="entry name" value="BCAT1"/>
    <property type="match status" value="1"/>
</dbReference>
<accession>A0A7R7ZNT2</accession>
<evidence type="ECO:0000256" key="2">
    <source>
        <dbReference type="ARBA" id="ARBA00009320"/>
    </source>
</evidence>
<feature type="modified residue" description="N6-(pyridoxal phosphate)lysine" evidence="6">
    <location>
        <position position="209"/>
    </location>
</feature>
<dbReference type="InterPro" id="IPR043132">
    <property type="entry name" value="BCAT-like_C"/>
</dbReference>
<evidence type="ECO:0000256" key="4">
    <source>
        <dbReference type="ARBA" id="ARBA00022679"/>
    </source>
</evidence>
<gene>
    <name evidence="7" type="ORF">ACHE_50061A</name>
</gene>
<dbReference type="PANTHER" id="PTHR11825:SF69">
    <property type="entry name" value="BRANCHED-CHAIN-AMINO-ACID AMINOTRANSFERASE"/>
    <property type="match status" value="1"/>
</dbReference>
<dbReference type="GeneID" id="66983221"/>
<dbReference type="SUPFAM" id="SSF56752">
    <property type="entry name" value="D-aminoacid aminotransferase-like PLP-dependent enzymes"/>
    <property type="match status" value="1"/>
</dbReference>
<dbReference type="GO" id="GO:0009098">
    <property type="term" value="P:L-leucine biosynthetic process"/>
    <property type="evidence" value="ECO:0007669"/>
    <property type="project" value="TreeGrafter"/>
</dbReference>
<name>A0A7R7ZNT2_ASPCH</name>
<evidence type="ECO:0000256" key="1">
    <source>
        <dbReference type="ARBA" id="ARBA00001933"/>
    </source>
</evidence>
<dbReference type="AlphaFoldDB" id="A0A7R7ZNT2"/>
<dbReference type="Gene3D" id="3.30.470.10">
    <property type="match status" value="1"/>
</dbReference>
<dbReference type="InterPro" id="IPR001544">
    <property type="entry name" value="Aminotrans_IV"/>
</dbReference>
<dbReference type="KEGG" id="ache:ACHE_50061A"/>
<reference evidence="7" key="1">
    <citation type="submission" date="2021-01" db="EMBL/GenBank/DDBJ databases">
        <authorList>
            <consortium name="Aspergillus chevalieri M1 genome sequencing consortium"/>
            <person name="Kazuki M."/>
            <person name="Futagami T."/>
        </authorList>
    </citation>
    <scope>NUCLEOTIDE SEQUENCE</scope>
    <source>
        <strain evidence="7">M1</strain>
    </source>
</reference>
<sequence length="272" mass="30294">MASLDASRLRLTRASVLRPVPDPESSELWAQNIATDHMATCRWTVDEGWEDPEIKPFSDFSISPLASCVHYATQCFEGMKVYRGLDNRLRLFRPDRNAKRLATSAERVSLPTFDTEQLVELIKALVRVDAPRWLPKPGNFRYIRPALIGTGRQLGVQVPKEALLFIIIVCWPDFSTESPPGVEPRSDLRLLTSRSDTIRAWPGGFGHVKVGANYGPSFASHCEAQRAGYDQILWLFGEDGQVTEAGASNFFAVVKDGRTATPKLLTASLTYP</sequence>